<feature type="compositionally biased region" description="Low complexity" evidence="1">
    <location>
        <begin position="539"/>
        <end position="551"/>
    </location>
</feature>
<dbReference type="HOGENOM" id="CLU_428269_0_0_1"/>
<evidence type="ECO:0000256" key="1">
    <source>
        <dbReference type="SAM" id="MobiDB-lite"/>
    </source>
</evidence>
<feature type="region of interest" description="Disordered" evidence="1">
    <location>
        <begin position="468"/>
        <end position="586"/>
    </location>
</feature>
<reference evidence="2 3" key="1">
    <citation type="journal article" date="2010" name="Proc. Natl. Acad. Sci. U.S.A.">
        <title>Insights into evolution of multicellular fungi from the assembled chromosomes of the mushroom Coprinopsis cinerea (Coprinus cinereus).</title>
        <authorList>
            <person name="Stajich J.E."/>
            <person name="Wilke S.K."/>
            <person name="Ahren D."/>
            <person name="Au C.H."/>
            <person name="Birren B.W."/>
            <person name="Borodovsky M."/>
            <person name="Burns C."/>
            <person name="Canback B."/>
            <person name="Casselton L.A."/>
            <person name="Cheng C.K."/>
            <person name="Deng J."/>
            <person name="Dietrich F.S."/>
            <person name="Fargo D.C."/>
            <person name="Farman M.L."/>
            <person name="Gathman A.C."/>
            <person name="Goldberg J."/>
            <person name="Guigo R."/>
            <person name="Hoegger P.J."/>
            <person name="Hooker J.B."/>
            <person name="Huggins A."/>
            <person name="James T.Y."/>
            <person name="Kamada T."/>
            <person name="Kilaru S."/>
            <person name="Kodira C."/>
            <person name="Kues U."/>
            <person name="Kupfer D."/>
            <person name="Kwan H.S."/>
            <person name="Lomsadze A."/>
            <person name="Li W."/>
            <person name="Lilly W.W."/>
            <person name="Ma L.J."/>
            <person name="Mackey A.J."/>
            <person name="Manning G."/>
            <person name="Martin F."/>
            <person name="Muraguchi H."/>
            <person name="Natvig D.O."/>
            <person name="Palmerini H."/>
            <person name="Ramesh M.A."/>
            <person name="Rehmeyer C.J."/>
            <person name="Roe B.A."/>
            <person name="Shenoy N."/>
            <person name="Stanke M."/>
            <person name="Ter-Hovhannisyan V."/>
            <person name="Tunlid A."/>
            <person name="Velagapudi R."/>
            <person name="Vision T.J."/>
            <person name="Zeng Q."/>
            <person name="Zolan M.E."/>
            <person name="Pukkila P.J."/>
        </authorList>
    </citation>
    <scope>NUCLEOTIDE SEQUENCE [LARGE SCALE GENOMIC DNA]</scope>
    <source>
        <strain evidence="3">Okayama-7 / 130 / ATCC MYA-4618 / FGSC 9003</strain>
    </source>
</reference>
<dbReference type="Proteomes" id="UP000001861">
    <property type="component" value="Unassembled WGS sequence"/>
</dbReference>
<dbReference type="RefSeq" id="XP_001832382.2">
    <property type="nucleotide sequence ID" value="XM_001832330.2"/>
</dbReference>
<feature type="region of interest" description="Disordered" evidence="1">
    <location>
        <begin position="376"/>
        <end position="454"/>
    </location>
</feature>
<dbReference type="GeneID" id="6008867"/>
<dbReference type="VEuPathDB" id="FungiDB:CC1G_07642"/>
<keyword evidence="3" id="KW-1185">Reference proteome</keyword>
<feature type="compositionally biased region" description="Basic and acidic residues" evidence="1">
    <location>
        <begin position="43"/>
        <end position="60"/>
    </location>
</feature>
<feature type="compositionally biased region" description="Gly residues" evidence="1">
    <location>
        <begin position="376"/>
        <end position="390"/>
    </location>
</feature>
<gene>
    <name evidence="2" type="ORF">CC1G_07642</name>
</gene>
<dbReference type="InterPro" id="IPR011993">
    <property type="entry name" value="PH-like_dom_sf"/>
</dbReference>
<evidence type="ECO:0000313" key="2">
    <source>
        <dbReference type="EMBL" id="EAU89416.2"/>
    </source>
</evidence>
<proteinExistence type="predicted"/>
<dbReference type="OrthoDB" id="5865767at2759"/>
<comment type="caution">
    <text evidence="2">The sequence shown here is derived from an EMBL/GenBank/DDBJ whole genome shotgun (WGS) entry which is preliminary data.</text>
</comment>
<dbReference type="KEGG" id="cci:CC1G_07642"/>
<dbReference type="eggNOG" id="ENOG502QUAB">
    <property type="taxonomic scope" value="Eukaryota"/>
</dbReference>
<protein>
    <recommendedName>
        <fullName evidence="4">PH domain-containing protein</fullName>
    </recommendedName>
</protein>
<feature type="region of interest" description="Disordered" evidence="1">
    <location>
        <begin position="43"/>
        <end position="157"/>
    </location>
</feature>
<name>A8NC38_COPC7</name>
<dbReference type="SUPFAM" id="SSF50729">
    <property type="entry name" value="PH domain-like"/>
    <property type="match status" value="1"/>
</dbReference>
<feature type="compositionally biased region" description="Polar residues" evidence="1">
    <location>
        <begin position="521"/>
        <end position="530"/>
    </location>
</feature>
<dbReference type="PANTHER" id="PTHR37283">
    <property type="entry name" value="PH DOMAIN-CONTAINING PROTEIN YHR131C"/>
    <property type="match status" value="1"/>
</dbReference>
<organism evidence="2 3">
    <name type="scientific">Coprinopsis cinerea (strain Okayama-7 / 130 / ATCC MYA-4618 / FGSC 9003)</name>
    <name type="common">Inky cap fungus</name>
    <name type="synonym">Hormographiella aspergillata</name>
    <dbReference type="NCBI Taxonomy" id="240176"/>
    <lineage>
        <taxon>Eukaryota</taxon>
        <taxon>Fungi</taxon>
        <taxon>Dikarya</taxon>
        <taxon>Basidiomycota</taxon>
        <taxon>Agaricomycotina</taxon>
        <taxon>Agaricomycetes</taxon>
        <taxon>Agaricomycetidae</taxon>
        <taxon>Agaricales</taxon>
        <taxon>Agaricineae</taxon>
        <taxon>Psathyrellaceae</taxon>
        <taxon>Coprinopsis</taxon>
    </lineage>
</organism>
<evidence type="ECO:0008006" key="4">
    <source>
        <dbReference type="Google" id="ProtNLM"/>
    </source>
</evidence>
<dbReference type="InParanoid" id="A8NC38"/>
<feature type="compositionally biased region" description="Basic and acidic residues" evidence="1">
    <location>
        <begin position="80"/>
        <end position="90"/>
    </location>
</feature>
<accession>A8NC38</accession>
<evidence type="ECO:0000313" key="3">
    <source>
        <dbReference type="Proteomes" id="UP000001861"/>
    </source>
</evidence>
<feature type="compositionally biased region" description="Low complexity" evidence="1">
    <location>
        <begin position="413"/>
        <end position="442"/>
    </location>
</feature>
<feature type="compositionally biased region" description="Polar residues" evidence="1">
    <location>
        <begin position="500"/>
        <end position="511"/>
    </location>
</feature>
<dbReference type="PANTHER" id="PTHR37283:SF1">
    <property type="entry name" value="PH DOMAIN-CONTAINING PROTEIN YHR131C"/>
    <property type="match status" value="1"/>
</dbReference>
<dbReference type="Gene3D" id="2.30.29.30">
    <property type="entry name" value="Pleckstrin-homology domain (PH domain)/Phosphotyrosine-binding domain (PTB)"/>
    <property type="match status" value="2"/>
</dbReference>
<sequence>MGAALSHITLRLPLPHRPSIYKHASRSLIDLHSIEKREEVERMVREGEEEQEQRALERRRSGVAAKRRSRIAAGGGGGSDGDKARDRDSKVLPIEEDAADPPPRLSILKPAGTPYADGLVHSTDHGAGDGDLVTRDSEGGRHCFRPSMGISSDEKMSEDKVDRWAEGVEGGSVKGDSPETWTSTMMSMETLAPGDTIQSTVVGVAKKDASAAGVNDRKAGVGTKEGAGSAPAYEEVDVDVDAVPHPLRKRRSMPMFNESSSPPPYPSFLASSHPHPSQRFAHHEIQPREDEGKEELPAYSNAIYLKAILPRKMEFVAPGVQAKDRKWKRVLCVLEGTMLRVYKCPVGVGGVSAIEQWWENKVGAGDVAVGVGAGTMGAQGGTGGGTGRTAGTGRTESVEDEKAKHAYPGTIDAPSTSSLSTTASASVASSSSTSPPDSGSVSARKEGPSGQATATLSRSALNLAVQLLKPSGGSSGKGHSRSHSDVTPPSPTRHDAGSGTRRSSLNLSRSATPLPGHSPVRTESGSSSNLAPPAAVGNSRPVTPTTSSSTRSRFRANTFPRTPRSADPTTFTGKGKGPADVPDPNPEDLIRVYSLQNAESGLGNDYVKRKNVIRVRLEGEQFLLQAKDVTSVVEWIEVR</sequence>
<dbReference type="AlphaFoldDB" id="A8NC38"/>
<dbReference type="EMBL" id="AACS02000009">
    <property type="protein sequence ID" value="EAU89416.2"/>
    <property type="molecule type" value="Genomic_DNA"/>
</dbReference>
<dbReference type="STRING" id="240176.A8NC38"/>
<feature type="compositionally biased region" description="Basic and acidic residues" evidence="1">
    <location>
        <begin position="122"/>
        <end position="141"/>
    </location>
</feature>